<dbReference type="Proteomes" id="UP000054266">
    <property type="component" value="Unassembled WGS sequence"/>
</dbReference>
<sequence length="714" mass="80361">MADEKMLSRYACDYCWKKKLRCSREKPKCKNCSFWTSDCVYSREPSECKHTPTEASQIQQHQDENPWSTPTSSQLFSKPVKADNSPVFSDGTLSSLASTFSQARHVLELRQTHDGELMAHSAGLLSELYNDFEHTTYDYDKIKAAVRKMRRKHESFFIPTEAVGQMFLQCFLAGVIRGYPLLSQPSQKTLLDLVFRPSSVEERGWVLMFNTILATASTQAPILSEYTFHLRWNAWLAADEASLFMEPTILNIQALTIFAAHGQDLVTPSLCWNLISQACRMVQMVKLPLPSKTAPKNSKVYSRNLCLFWSLFIIDKSLSLSLGCAPILPTAIYRNVALPSAEQLSEYRPHLPSADYGSGLPSHVEFFGAFYFVQCTKLAMIMGEISDYFLDDRSDGRHLALKKKLDGWMAVVQQNQLLHTDLADAIDPARISVRLGFTYLKYQYHHLVVTLTRSDETCREFCLNSARAAIILLKGLVAHSEEVFNGIIWQQLYMPFTPFFVLFGEVITNPTAKTSMDDLQLLRQTVLYFLEFQKYHASAVKLEKVAETFTKTAEAYVRHVFRNQSGIGNGGHLQPNNQAILPAPLASVVNSSKASQAAPGCDQTSTSSGPTDPMDYQLPLDETSSLNPSSLFQLFSYQGDDAAALEQFNITNGRPESMQGLQHHTATNSDGRTEGTWHVAETGQYVSLRDVEMNGRSQFSNCTFDWFALENYTL</sequence>
<keyword evidence="10" id="KW-1185">Reference proteome</keyword>
<dbReference type="STRING" id="5601.A0A0D2FDN6"/>
<evidence type="ECO:0000259" key="8">
    <source>
        <dbReference type="PROSITE" id="PS50048"/>
    </source>
</evidence>
<accession>A0A0D2FDN6</accession>
<evidence type="ECO:0000313" key="9">
    <source>
        <dbReference type="EMBL" id="KIW64945.1"/>
    </source>
</evidence>
<dbReference type="CDD" id="cd00067">
    <property type="entry name" value="GAL4"/>
    <property type="match status" value="1"/>
</dbReference>
<dbReference type="Pfam" id="PF00172">
    <property type="entry name" value="Zn_clus"/>
    <property type="match status" value="1"/>
</dbReference>
<proteinExistence type="predicted"/>
<keyword evidence="4" id="KW-0238">DNA-binding</keyword>
<dbReference type="SUPFAM" id="SSF57701">
    <property type="entry name" value="Zn2/Cys6 DNA-binding domain"/>
    <property type="match status" value="1"/>
</dbReference>
<dbReference type="Gene3D" id="4.10.240.10">
    <property type="entry name" value="Zn(2)-C6 fungal-type DNA-binding domain"/>
    <property type="match status" value="1"/>
</dbReference>
<evidence type="ECO:0000256" key="2">
    <source>
        <dbReference type="ARBA" id="ARBA00022723"/>
    </source>
</evidence>
<comment type="subcellular location">
    <subcellularLocation>
        <location evidence="1">Nucleus</location>
    </subcellularLocation>
</comment>
<feature type="region of interest" description="Disordered" evidence="7">
    <location>
        <begin position="592"/>
        <end position="613"/>
    </location>
</feature>
<protein>
    <recommendedName>
        <fullName evidence="8">Zn(2)-C6 fungal-type domain-containing protein</fullName>
    </recommendedName>
</protein>
<reference evidence="9 10" key="1">
    <citation type="submission" date="2015-01" db="EMBL/GenBank/DDBJ databases">
        <title>The Genome Sequence of Capronia semiimmersa CBS27337.</title>
        <authorList>
            <consortium name="The Broad Institute Genomics Platform"/>
            <person name="Cuomo C."/>
            <person name="de Hoog S."/>
            <person name="Gorbushina A."/>
            <person name="Stielow B."/>
            <person name="Teixiera M."/>
            <person name="Abouelleil A."/>
            <person name="Chapman S.B."/>
            <person name="Priest M."/>
            <person name="Young S.K."/>
            <person name="Wortman J."/>
            <person name="Nusbaum C."/>
            <person name="Birren B."/>
        </authorList>
    </citation>
    <scope>NUCLEOTIDE SEQUENCE [LARGE SCALE GENOMIC DNA]</scope>
    <source>
        <strain evidence="9 10">CBS 27337</strain>
    </source>
</reference>
<evidence type="ECO:0000256" key="4">
    <source>
        <dbReference type="ARBA" id="ARBA00023125"/>
    </source>
</evidence>
<keyword evidence="5" id="KW-0804">Transcription</keyword>
<dbReference type="GO" id="GO:0003677">
    <property type="term" value="F:DNA binding"/>
    <property type="evidence" value="ECO:0007669"/>
    <property type="project" value="UniProtKB-KW"/>
</dbReference>
<feature type="region of interest" description="Disordered" evidence="7">
    <location>
        <begin position="51"/>
        <end position="76"/>
    </location>
</feature>
<evidence type="ECO:0000256" key="1">
    <source>
        <dbReference type="ARBA" id="ARBA00004123"/>
    </source>
</evidence>
<dbReference type="SMART" id="SM00066">
    <property type="entry name" value="GAL4"/>
    <property type="match status" value="1"/>
</dbReference>
<keyword evidence="2" id="KW-0479">Metal-binding</keyword>
<name>A0A0D2FDN6_9EURO</name>
<dbReference type="GO" id="GO:0006351">
    <property type="term" value="P:DNA-templated transcription"/>
    <property type="evidence" value="ECO:0007669"/>
    <property type="project" value="InterPro"/>
</dbReference>
<dbReference type="InterPro" id="IPR007219">
    <property type="entry name" value="XnlR_reg_dom"/>
</dbReference>
<feature type="domain" description="Zn(2)-C6 fungal-type" evidence="8">
    <location>
        <begin position="11"/>
        <end position="41"/>
    </location>
</feature>
<dbReference type="SMART" id="SM00906">
    <property type="entry name" value="Fungal_trans"/>
    <property type="match status" value="1"/>
</dbReference>
<dbReference type="HOGENOM" id="CLU_454949_0_0_1"/>
<dbReference type="GO" id="GO:0008270">
    <property type="term" value="F:zinc ion binding"/>
    <property type="evidence" value="ECO:0007669"/>
    <property type="project" value="InterPro"/>
</dbReference>
<dbReference type="GO" id="GO:0000981">
    <property type="term" value="F:DNA-binding transcription factor activity, RNA polymerase II-specific"/>
    <property type="evidence" value="ECO:0007669"/>
    <property type="project" value="InterPro"/>
</dbReference>
<evidence type="ECO:0000256" key="5">
    <source>
        <dbReference type="ARBA" id="ARBA00023163"/>
    </source>
</evidence>
<keyword evidence="6" id="KW-0539">Nucleus</keyword>
<feature type="compositionally biased region" description="Polar residues" evidence="7">
    <location>
        <begin position="53"/>
        <end position="76"/>
    </location>
</feature>
<dbReference type="PANTHER" id="PTHR46910">
    <property type="entry name" value="TRANSCRIPTION FACTOR PDR1"/>
    <property type="match status" value="1"/>
</dbReference>
<evidence type="ECO:0000313" key="10">
    <source>
        <dbReference type="Proteomes" id="UP000054266"/>
    </source>
</evidence>
<keyword evidence="3" id="KW-0805">Transcription regulation</keyword>
<dbReference type="InterPro" id="IPR036864">
    <property type="entry name" value="Zn2-C6_fun-type_DNA-bd_sf"/>
</dbReference>
<organism evidence="9 10">
    <name type="scientific">Phialophora macrospora</name>
    <dbReference type="NCBI Taxonomy" id="1851006"/>
    <lineage>
        <taxon>Eukaryota</taxon>
        <taxon>Fungi</taxon>
        <taxon>Dikarya</taxon>
        <taxon>Ascomycota</taxon>
        <taxon>Pezizomycotina</taxon>
        <taxon>Eurotiomycetes</taxon>
        <taxon>Chaetothyriomycetidae</taxon>
        <taxon>Chaetothyriales</taxon>
        <taxon>Herpotrichiellaceae</taxon>
        <taxon>Phialophora</taxon>
    </lineage>
</organism>
<dbReference type="GO" id="GO:0005634">
    <property type="term" value="C:nucleus"/>
    <property type="evidence" value="ECO:0007669"/>
    <property type="project" value="UniProtKB-SubCell"/>
</dbReference>
<dbReference type="AlphaFoldDB" id="A0A0D2FDN6"/>
<dbReference type="InterPro" id="IPR050987">
    <property type="entry name" value="AtrR-like"/>
</dbReference>
<dbReference type="CDD" id="cd12148">
    <property type="entry name" value="fungal_TF_MHR"/>
    <property type="match status" value="1"/>
</dbReference>
<dbReference type="Pfam" id="PF04082">
    <property type="entry name" value="Fungal_trans"/>
    <property type="match status" value="1"/>
</dbReference>
<dbReference type="PROSITE" id="PS50048">
    <property type="entry name" value="ZN2_CY6_FUNGAL_2"/>
    <property type="match status" value="1"/>
</dbReference>
<dbReference type="PROSITE" id="PS00463">
    <property type="entry name" value="ZN2_CY6_FUNGAL_1"/>
    <property type="match status" value="1"/>
</dbReference>
<evidence type="ECO:0000256" key="6">
    <source>
        <dbReference type="ARBA" id="ARBA00023242"/>
    </source>
</evidence>
<gene>
    <name evidence="9" type="ORF">PV04_07245</name>
</gene>
<dbReference type="PANTHER" id="PTHR46910:SF3">
    <property type="entry name" value="HALOTOLERANCE PROTEIN 9-RELATED"/>
    <property type="match status" value="1"/>
</dbReference>
<evidence type="ECO:0000256" key="3">
    <source>
        <dbReference type="ARBA" id="ARBA00023015"/>
    </source>
</evidence>
<dbReference type="EMBL" id="KN846960">
    <property type="protein sequence ID" value="KIW64945.1"/>
    <property type="molecule type" value="Genomic_DNA"/>
</dbReference>
<evidence type="ECO:0000256" key="7">
    <source>
        <dbReference type="SAM" id="MobiDB-lite"/>
    </source>
</evidence>
<dbReference type="InterPro" id="IPR001138">
    <property type="entry name" value="Zn2Cys6_DnaBD"/>
</dbReference>